<dbReference type="GO" id="GO:0003700">
    <property type="term" value="F:DNA-binding transcription factor activity"/>
    <property type="evidence" value="ECO:0007669"/>
    <property type="project" value="TreeGrafter"/>
</dbReference>
<dbReference type="InterPro" id="IPR011051">
    <property type="entry name" value="RmlC_Cupin_sf"/>
</dbReference>
<protein>
    <submittedName>
        <fullName evidence="3">Helix-turn-helix transcriptional regulator</fullName>
    </submittedName>
</protein>
<name>A0A7Y2H1G2_UNCEI</name>
<sequence>MQAPADNVELGRRIKQLRLAQGYTLKDIESKVGVSATHVSEVERGKTSPTVGALGKIADALDVNPSFLVDIPVGETVSITRGDERVVLIGPNENARWEILTSENPYAELSLFVLVLEADMKKPLVRTPRPGDKFMHVISGIIEVELSEEKFLLRKGDSIHFKSSMPLKILNLSDSESRIFWADWPRYTL</sequence>
<dbReference type="PROSITE" id="PS50943">
    <property type="entry name" value="HTH_CROC1"/>
    <property type="match status" value="1"/>
</dbReference>
<dbReference type="GO" id="GO:0005829">
    <property type="term" value="C:cytosol"/>
    <property type="evidence" value="ECO:0007669"/>
    <property type="project" value="TreeGrafter"/>
</dbReference>
<evidence type="ECO:0000313" key="3">
    <source>
        <dbReference type="EMBL" id="NNF06019.1"/>
    </source>
</evidence>
<dbReference type="InterPro" id="IPR010982">
    <property type="entry name" value="Lambda_DNA-bd_dom_sf"/>
</dbReference>
<dbReference type="Gene3D" id="2.60.120.10">
    <property type="entry name" value="Jelly Rolls"/>
    <property type="match status" value="1"/>
</dbReference>
<gene>
    <name evidence="3" type="ORF">HKN21_04605</name>
</gene>
<dbReference type="PANTHER" id="PTHR46797">
    <property type="entry name" value="HTH-TYPE TRANSCRIPTIONAL REGULATOR"/>
    <property type="match status" value="1"/>
</dbReference>
<dbReference type="SUPFAM" id="SSF47413">
    <property type="entry name" value="lambda repressor-like DNA-binding domains"/>
    <property type="match status" value="1"/>
</dbReference>
<evidence type="ECO:0000313" key="4">
    <source>
        <dbReference type="Proteomes" id="UP000547674"/>
    </source>
</evidence>
<dbReference type="Gene3D" id="1.10.260.40">
    <property type="entry name" value="lambda repressor-like DNA-binding domains"/>
    <property type="match status" value="1"/>
</dbReference>
<dbReference type="EMBL" id="JABDJR010000169">
    <property type="protein sequence ID" value="NNF06019.1"/>
    <property type="molecule type" value="Genomic_DNA"/>
</dbReference>
<organism evidence="3 4">
    <name type="scientific">Eiseniibacteriota bacterium</name>
    <dbReference type="NCBI Taxonomy" id="2212470"/>
    <lineage>
        <taxon>Bacteria</taxon>
        <taxon>Candidatus Eiseniibacteriota</taxon>
    </lineage>
</organism>
<dbReference type="SUPFAM" id="SSF51182">
    <property type="entry name" value="RmlC-like cupins"/>
    <property type="match status" value="1"/>
</dbReference>
<dbReference type="SMART" id="SM00530">
    <property type="entry name" value="HTH_XRE"/>
    <property type="match status" value="1"/>
</dbReference>
<dbReference type="CDD" id="cd02209">
    <property type="entry name" value="cupin_XRE_C"/>
    <property type="match status" value="1"/>
</dbReference>
<dbReference type="AlphaFoldDB" id="A0A7Y2H1G2"/>
<dbReference type="PANTHER" id="PTHR46797:SF1">
    <property type="entry name" value="METHYLPHOSPHONATE SYNTHASE"/>
    <property type="match status" value="1"/>
</dbReference>
<feature type="domain" description="HTH cro/C1-type" evidence="2">
    <location>
        <begin position="14"/>
        <end position="68"/>
    </location>
</feature>
<dbReference type="Pfam" id="PF07883">
    <property type="entry name" value="Cupin_2"/>
    <property type="match status" value="1"/>
</dbReference>
<proteinExistence type="predicted"/>
<dbReference type="InterPro" id="IPR013096">
    <property type="entry name" value="Cupin_2"/>
</dbReference>
<dbReference type="GO" id="GO:0003677">
    <property type="term" value="F:DNA binding"/>
    <property type="evidence" value="ECO:0007669"/>
    <property type="project" value="UniProtKB-KW"/>
</dbReference>
<dbReference type="Proteomes" id="UP000547674">
    <property type="component" value="Unassembled WGS sequence"/>
</dbReference>
<comment type="caution">
    <text evidence="3">The sequence shown here is derived from an EMBL/GenBank/DDBJ whole genome shotgun (WGS) entry which is preliminary data.</text>
</comment>
<accession>A0A7Y2H1G2</accession>
<dbReference type="InterPro" id="IPR014710">
    <property type="entry name" value="RmlC-like_jellyroll"/>
</dbReference>
<reference evidence="3 4" key="1">
    <citation type="submission" date="2020-03" db="EMBL/GenBank/DDBJ databases">
        <title>Metabolic flexibility allows generalist bacteria to become dominant in a frequently disturbed ecosystem.</title>
        <authorList>
            <person name="Chen Y.-J."/>
            <person name="Leung P.M."/>
            <person name="Bay S.K."/>
            <person name="Hugenholtz P."/>
            <person name="Kessler A.J."/>
            <person name="Shelley G."/>
            <person name="Waite D.W."/>
            <person name="Cook P.L."/>
            <person name="Greening C."/>
        </authorList>
    </citation>
    <scope>NUCLEOTIDE SEQUENCE [LARGE SCALE GENOMIC DNA]</scope>
    <source>
        <strain evidence="3">SS_bin_28</strain>
    </source>
</reference>
<dbReference type="Pfam" id="PF01381">
    <property type="entry name" value="HTH_3"/>
    <property type="match status" value="1"/>
</dbReference>
<dbReference type="InterPro" id="IPR001387">
    <property type="entry name" value="Cro/C1-type_HTH"/>
</dbReference>
<evidence type="ECO:0000256" key="1">
    <source>
        <dbReference type="ARBA" id="ARBA00023125"/>
    </source>
</evidence>
<dbReference type="InterPro" id="IPR050807">
    <property type="entry name" value="TransReg_Diox_bact_type"/>
</dbReference>
<keyword evidence="1" id="KW-0238">DNA-binding</keyword>
<dbReference type="CDD" id="cd00093">
    <property type="entry name" value="HTH_XRE"/>
    <property type="match status" value="1"/>
</dbReference>
<evidence type="ECO:0000259" key="2">
    <source>
        <dbReference type="PROSITE" id="PS50943"/>
    </source>
</evidence>